<dbReference type="InterPro" id="IPR003882">
    <property type="entry name" value="Pistil_extensin"/>
</dbReference>
<dbReference type="PRINTS" id="PR01218">
    <property type="entry name" value="PSTLEXTENSIN"/>
</dbReference>
<feature type="region of interest" description="Disordered" evidence="1">
    <location>
        <begin position="655"/>
        <end position="681"/>
    </location>
</feature>
<feature type="compositionally biased region" description="Low complexity" evidence="1">
    <location>
        <begin position="655"/>
        <end position="675"/>
    </location>
</feature>
<feature type="region of interest" description="Disordered" evidence="1">
    <location>
        <begin position="302"/>
        <end position="349"/>
    </location>
</feature>
<feature type="region of interest" description="Disordered" evidence="1">
    <location>
        <begin position="194"/>
        <end position="221"/>
    </location>
</feature>
<feature type="domain" description="PEGA" evidence="2">
    <location>
        <begin position="748"/>
        <end position="788"/>
    </location>
</feature>
<evidence type="ECO:0000259" key="2">
    <source>
        <dbReference type="Pfam" id="PF08308"/>
    </source>
</evidence>
<feature type="domain" description="PEGA" evidence="2">
    <location>
        <begin position="906"/>
        <end position="939"/>
    </location>
</feature>
<feature type="compositionally biased region" description="Low complexity" evidence="1">
    <location>
        <begin position="466"/>
        <end position="479"/>
    </location>
</feature>
<dbReference type="Pfam" id="PF08308">
    <property type="entry name" value="PEGA"/>
    <property type="match status" value="2"/>
</dbReference>
<sequence length="1072" mass="108483">MNAAVAVDARWSVSTRSTGEVLTARLSEAGVEILVIGIPAGFSRPEVEAWLRDILGVARDASRADSGDRPIPALLHHLLSGLLFSHAELWSVSGGDRVRSMVFLRDGDEVGMGWVGEGDARVEIGGRPYEIAWTRVRDEAGREARALGLDATHTLSVATAWSDPADPARAMEIRALWDPRAVAPADASGALTTSAPAAAAGATAPLEAGAPRSAPAPEPAELSPADLIEAPHGSEPPPAPIASEIPRVLADASAAPGEAAFATPSPEFTVVEESAEAPPPPAPAALATAAVAPAPGGAIPAGGLAGAPPAPGATEAAVGSPTPAMEDADAASLSAPAAPEVAPRVSPEPREVAGWQTVYDAAAVSEAAAAPGREQRRRGFLSWIAGLMGRPAEPGDARTAPAPEMPASAVSAAPDTPARPAAAAPVEAPAPTRTAPPGAEVPSGPEGSASPAPTIARIPPHRFRGPEPAFAPAEADAPAAGPPPYVTPPSTERQPGAATPPVPAQPAPAVQPAPPPVPQLASVPFALPPQPAAAGPQAGPPPSPIASPAIAAPPRLVEGARPIEAPSGPAGPPAQAAPPVWRPRGLDVPAASGAVWTVVPAAATPPAAPAMSEAPAPPAGAAPGGVVWPAWSQPLSGAHADPAVAAASSAAGAARPTAPVAPPAAGGPTVAGGPAARPPLRPAWPEAEEAAPQAVRPLWMRPWAWGAMAAALLAGGWLVGGIQDEGRGGPNPLVRAARVVGLGGARFEVTVQSRPPGAWIAVNGKDLARRTPAQIELPPGAHQVTLSFSDLGSATFEVRGERGDRQVLDAPLWGSIEVRGADLSMPITVAVDGQALGFVPVTLDSVLPGAHEVRFSGPGMPSWGQAVTVRVGEAAVVLARPMTSPATGMLDVRATLAGDEGAEPLSGAAVWVDGERRGVTPLTLELPRGPHSVRVEYQGERAPVQVIDLPGGNQRFATFEFGLGERPRLEPIAPPARIPLDAPTVISGALRGVSSSDVREMWLHVRTPDGTWRRYEMAMLKASGGVVGVAVYPPTMFDEGGRARWYLSAATHTGDEFFTEMQSAALASPPRP</sequence>
<reference evidence="3" key="1">
    <citation type="journal article" date="2020" name="mSystems">
        <title>Genome- and Community-Level Interaction Insights into Carbon Utilization and Element Cycling Functions of Hydrothermarchaeota in Hydrothermal Sediment.</title>
        <authorList>
            <person name="Zhou Z."/>
            <person name="Liu Y."/>
            <person name="Xu W."/>
            <person name="Pan J."/>
            <person name="Luo Z.H."/>
            <person name="Li M."/>
        </authorList>
    </citation>
    <scope>NUCLEOTIDE SEQUENCE [LARGE SCALE GENOMIC DNA]</scope>
    <source>
        <strain evidence="3">SpSt-381</strain>
    </source>
</reference>
<feature type="region of interest" description="Disordered" evidence="1">
    <location>
        <begin position="392"/>
        <end position="550"/>
    </location>
</feature>
<feature type="compositionally biased region" description="Low complexity" evidence="1">
    <location>
        <begin position="412"/>
        <end position="453"/>
    </location>
</feature>
<evidence type="ECO:0000313" key="3">
    <source>
        <dbReference type="EMBL" id="HGZ41940.1"/>
    </source>
</evidence>
<evidence type="ECO:0000256" key="1">
    <source>
        <dbReference type="SAM" id="MobiDB-lite"/>
    </source>
</evidence>
<name>A0A832MK14_UNCEI</name>
<dbReference type="InterPro" id="IPR013229">
    <property type="entry name" value="PEGA"/>
</dbReference>
<organism evidence="3">
    <name type="scientific">Eiseniibacteriota bacterium</name>
    <dbReference type="NCBI Taxonomy" id="2212470"/>
    <lineage>
        <taxon>Bacteria</taxon>
        <taxon>Candidatus Eiseniibacteriota</taxon>
    </lineage>
</organism>
<gene>
    <name evidence="3" type="ORF">ENR23_00680</name>
</gene>
<dbReference type="AlphaFoldDB" id="A0A832MK14"/>
<protein>
    <submittedName>
        <fullName evidence="3">PEGA domain-containing protein</fullName>
    </submittedName>
</protein>
<feature type="compositionally biased region" description="Pro residues" evidence="1">
    <location>
        <begin position="498"/>
        <end position="518"/>
    </location>
</feature>
<comment type="caution">
    <text evidence="3">The sequence shown here is derived from an EMBL/GenBank/DDBJ whole genome shotgun (WGS) entry which is preliminary data.</text>
</comment>
<accession>A0A832MK14</accession>
<dbReference type="EMBL" id="DSQF01000002">
    <property type="protein sequence ID" value="HGZ41940.1"/>
    <property type="molecule type" value="Genomic_DNA"/>
</dbReference>
<feature type="compositionally biased region" description="Low complexity" evidence="1">
    <location>
        <begin position="330"/>
        <end position="342"/>
    </location>
</feature>
<proteinExistence type="predicted"/>